<dbReference type="CDD" id="cd15482">
    <property type="entry name" value="Sialidase_non-viral"/>
    <property type="match status" value="1"/>
</dbReference>
<dbReference type="KEGG" id="hbs:IPV69_23925"/>
<dbReference type="Proteomes" id="UP000593765">
    <property type="component" value="Chromosome"/>
</dbReference>
<keyword evidence="2" id="KW-0732">Signal</keyword>
<feature type="signal peptide" evidence="2">
    <location>
        <begin position="1"/>
        <end position="25"/>
    </location>
</feature>
<dbReference type="InterPro" id="IPR036278">
    <property type="entry name" value="Sialidase_sf"/>
</dbReference>
<accession>A0A7M2WV81</accession>
<protein>
    <submittedName>
        <fullName evidence="4">Exo-alpha-sialidase</fullName>
    </submittedName>
</protein>
<gene>
    <name evidence="4" type="ORF">IPV69_23925</name>
</gene>
<sequence>MNQCARLTVAILFLCAAVPATIAAAPDWKQQATDDARSDRTSIAYDGKTPDKLVCDTTLRQLPDGSWALFMLAGDDFEPSPKNYIGLTRSTDEGKTWSPLQPVDIGMPRQGRTAGQGPTELLVRGSRATLYFSTHSQTWGRDWQSWLMHSDDNCKTWGRPEPLPGRLANFTFIRNHITTRDGRILLPFQHYLGPGPNVPPPPAEEKPWHQALRHYVSNPRNGVLMSSDGGKTWTEHGDIRITDDDRYHGWAENNIVELADNRIAMIIRADRLGGVLYYAESKDGGRTWPAAATKTDIPNPGSKATLYGLGGDTVAILHNPNPKFRSPMALWISFDGMKTWPYQRVLQAESCDGPKGRMNYPDGFVSSDKRWLHFAFDDNRHRAVHYSAKLPPPTNGRE</sequence>
<name>A0A7M2WV81_9BACT</name>
<dbReference type="EMBL" id="CP063458">
    <property type="protein sequence ID" value="QOV89224.1"/>
    <property type="molecule type" value="Genomic_DNA"/>
</dbReference>
<evidence type="ECO:0000256" key="2">
    <source>
        <dbReference type="SAM" id="SignalP"/>
    </source>
</evidence>
<organism evidence="4 5">
    <name type="scientific">Humisphaera borealis</name>
    <dbReference type="NCBI Taxonomy" id="2807512"/>
    <lineage>
        <taxon>Bacteria</taxon>
        <taxon>Pseudomonadati</taxon>
        <taxon>Planctomycetota</taxon>
        <taxon>Phycisphaerae</taxon>
        <taxon>Tepidisphaerales</taxon>
        <taxon>Tepidisphaeraceae</taxon>
        <taxon>Humisphaera</taxon>
    </lineage>
</organism>
<dbReference type="Gene3D" id="2.120.10.10">
    <property type="match status" value="1"/>
</dbReference>
<feature type="chain" id="PRO_5034041536" evidence="2">
    <location>
        <begin position="26"/>
        <end position="398"/>
    </location>
</feature>
<feature type="region of interest" description="Disordered" evidence="1">
    <location>
        <begin position="96"/>
        <end position="115"/>
    </location>
</feature>
<feature type="domain" description="Sialidase" evidence="3">
    <location>
        <begin position="123"/>
        <end position="368"/>
    </location>
</feature>
<dbReference type="Pfam" id="PF13088">
    <property type="entry name" value="BNR_2"/>
    <property type="match status" value="1"/>
</dbReference>
<dbReference type="PANTHER" id="PTHR43752">
    <property type="entry name" value="BNR/ASP-BOX REPEAT FAMILY PROTEIN"/>
    <property type="match status" value="1"/>
</dbReference>
<evidence type="ECO:0000259" key="3">
    <source>
        <dbReference type="Pfam" id="PF13088"/>
    </source>
</evidence>
<dbReference type="PANTHER" id="PTHR43752:SF2">
    <property type="entry name" value="BNR_ASP-BOX REPEAT FAMILY PROTEIN"/>
    <property type="match status" value="1"/>
</dbReference>
<reference evidence="4 5" key="1">
    <citation type="submission" date="2020-10" db="EMBL/GenBank/DDBJ databases">
        <title>Wide distribution of Phycisphaera-like planctomycetes from WD2101 soil group in peatlands and genome analysis of the first cultivated representative.</title>
        <authorList>
            <person name="Dedysh S.N."/>
            <person name="Beletsky A.V."/>
            <person name="Ivanova A."/>
            <person name="Kulichevskaya I.S."/>
            <person name="Suzina N.E."/>
            <person name="Philippov D.A."/>
            <person name="Rakitin A.L."/>
            <person name="Mardanov A.V."/>
            <person name="Ravin N.V."/>
        </authorList>
    </citation>
    <scope>NUCLEOTIDE SEQUENCE [LARGE SCALE GENOMIC DNA]</scope>
    <source>
        <strain evidence="4 5">M1803</strain>
    </source>
</reference>
<proteinExistence type="predicted"/>
<dbReference type="InterPro" id="IPR011040">
    <property type="entry name" value="Sialidase"/>
</dbReference>
<dbReference type="AlphaFoldDB" id="A0A7M2WV81"/>
<dbReference type="RefSeq" id="WP_206292249.1">
    <property type="nucleotide sequence ID" value="NZ_CP063458.1"/>
</dbReference>
<keyword evidence="5" id="KW-1185">Reference proteome</keyword>
<evidence type="ECO:0000256" key="1">
    <source>
        <dbReference type="SAM" id="MobiDB-lite"/>
    </source>
</evidence>
<dbReference type="SUPFAM" id="SSF50939">
    <property type="entry name" value="Sialidases"/>
    <property type="match status" value="1"/>
</dbReference>
<evidence type="ECO:0000313" key="4">
    <source>
        <dbReference type="EMBL" id="QOV89224.1"/>
    </source>
</evidence>
<evidence type="ECO:0000313" key="5">
    <source>
        <dbReference type="Proteomes" id="UP000593765"/>
    </source>
</evidence>